<keyword evidence="5" id="KW-1185">Reference proteome</keyword>
<name>A0A7J0CFG0_9ACTN</name>
<gene>
    <name evidence="4" type="ORF">Sfulv_60260</name>
</gene>
<feature type="compositionally biased region" description="Basic residues" evidence="1">
    <location>
        <begin position="91"/>
        <end position="101"/>
    </location>
</feature>
<feature type="region of interest" description="Disordered" evidence="1">
    <location>
        <begin position="88"/>
        <end position="111"/>
    </location>
</feature>
<protein>
    <recommendedName>
        <fullName evidence="3">Transposase Helix-turn-helix domain-containing protein</fullName>
    </recommendedName>
</protein>
<keyword evidence="2" id="KW-0732">Signal</keyword>
<dbReference type="Proteomes" id="UP000498980">
    <property type="component" value="Unassembled WGS sequence"/>
</dbReference>
<reference evidence="4 5" key="1">
    <citation type="submission" date="2020-05" db="EMBL/GenBank/DDBJ databases">
        <title>Whole genome shotgun sequence of Streptomyces fulvorobeus NBRC 15897.</title>
        <authorList>
            <person name="Komaki H."/>
            <person name="Tamura T."/>
        </authorList>
    </citation>
    <scope>NUCLEOTIDE SEQUENCE [LARGE SCALE GENOMIC DNA]</scope>
    <source>
        <strain evidence="4 5">NBRC 15897</strain>
    </source>
</reference>
<feature type="signal peptide" evidence="2">
    <location>
        <begin position="1"/>
        <end position="18"/>
    </location>
</feature>
<evidence type="ECO:0000313" key="4">
    <source>
        <dbReference type="EMBL" id="GFN01216.1"/>
    </source>
</evidence>
<evidence type="ECO:0000256" key="1">
    <source>
        <dbReference type="SAM" id="MobiDB-lite"/>
    </source>
</evidence>
<evidence type="ECO:0000259" key="3">
    <source>
        <dbReference type="Pfam" id="PF13613"/>
    </source>
</evidence>
<dbReference type="EMBL" id="BLWC01000001">
    <property type="protein sequence ID" value="GFN01216.1"/>
    <property type="molecule type" value="Genomic_DNA"/>
</dbReference>
<feature type="chain" id="PRO_5038480069" description="Transposase Helix-turn-helix domain-containing protein" evidence="2">
    <location>
        <begin position="19"/>
        <end position="111"/>
    </location>
</feature>
<accession>A0A7J0CFG0</accession>
<comment type="caution">
    <text evidence="4">The sequence shown here is derived from an EMBL/GenBank/DDBJ whole genome shotgun (WGS) entry which is preliminary data.</text>
</comment>
<dbReference type="AlphaFoldDB" id="A0A7J0CFG0"/>
<evidence type="ECO:0000313" key="5">
    <source>
        <dbReference type="Proteomes" id="UP000498980"/>
    </source>
</evidence>
<sequence length="111" mass="12156">MKAAVPWAMPILTRPAFAAASRAPCGIVRRELGCFQQALLTLVHLRKNETFARLGAGFGMSRATARRYADEAGRAGLLGAKQHIAAAAGQARRRHSRHRRNVVCETSREFS</sequence>
<organism evidence="4 5">
    <name type="scientific">Streptomyces fulvorobeus</name>
    <dbReference type="NCBI Taxonomy" id="284028"/>
    <lineage>
        <taxon>Bacteria</taxon>
        <taxon>Bacillati</taxon>
        <taxon>Actinomycetota</taxon>
        <taxon>Actinomycetes</taxon>
        <taxon>Kitasatosporales</taxon>
        <taxon>Streptomycetaceae</taxon>
        <taxon>Streptomyces</taxon>
    </lineage>
</organism>
<feature type="domain" description="Transposase Helix-turn-helix" evidence="3">
    <location>
        <begin position="31"/>
        <end position="71"/>
    </location>
</feature>
<dbReference type="Pfam" id="PF13613">
    <property type="entry name" value="HTH_Tnp_4"/>
    <property type="match status" value="1"/>
</dbReference>
<evidence type="ECO:0000256" key="2">
    <source>
        <dbReference type="SAM" id="SignalP"/>
    </source>
</evidence>
<dbReference type="InterPro" id="IPR027805">
    <property type="entry name" value="Transposase_HTH_dom"/>
</dbReference>
<proteinExistence type="predicted"/>